<organism evidence="1 2">
    <name type="scientific">Candidatus Accumulibacter aalborgensis</name>
    <dbReference type="NCBI Taxonomy" id="1860102"/>
    <lineage>
        <taxon>Bacteria</taxon>
        <taxon>Pseudomonadati</taxon>
        <taxon>Pseudomonadota</taxon>
        <taxon>Betaproteobacteria</taxon>
        <taxon>Candidatus Accumulibacter</taxon>
    </lineage>
</organism>
<dbReference type="EMBL" id="FLQX01000090">
    <property type="protein sequence ID" value="SBT04727.1"/>
    <property type="molecule type" value="Genomic_DNA"/>
</dbReference>
<protein>
    <recommendedName>
        <fullName evidence="3">Condensation domain-containing protein</fullName>
    </recommendedName>
</protein>
<evidence type="ECO:0000313" key="2">
    <source>
        <dbReference type="Proteomes" id="UP000199169"/>
    </source>
</evidence>
<name>A0A1A8XK02_9PROT</name>
<evidence type="ECO:0008006" key="3">
    <source>
        <dbReference type="Google" id="ProtNLM"/>
    </source>
</evidence>
<dbReference type="SUPFAM" id="SSF52777">
    <property type="entry name" value="CoA-dependent acyltransferases"/>
    <property type="match status" value="1"/>
</dbReference>
<reference evidence="1 2" key="1">
    <citation type="submission" date="2016-06" db="EMBL/GenBank/DDBJ databases">
        <authorList>
            <person name="Kjaerup R.B."/>
            <person name="Dalgaard T.S."/>
            <person name="Juul-Madsen H.R."/>
        </authorList>
    </citation>
    <scope>NUCLEOTIDE SEQUENCE [LARGE SCALE GENOMIC DNA]</scope>
    <source>
        <strain evidence="1">3</strain>
    </source>
</reference>
<dbReference type="Gene3D" id="3.30.559.10">
    <property type="entry name" value="Chloramphenicol acetyltransferase-like domain"/>
    <property type="match status" value="1"/>
</dbReference>
<gene>
    <name evidence="1" type="ORF">ACCAA_180020</name>
</gene>
<dbReference type="STRING" id="1860102.ACCAA_180020"/>
<sequence>MSRPSVLRPLDPAAAFFFLADRVSCMNFVAIAERSGALDAQRIRSGLEAMQAGNPLLRTRVVWTADGGLCFAEAPGYSIGLECRTTNADDWQTEIERELARPFADDEAPLIRCLYLQMSSAERSVPALCCHHSIADQPGTRRHCSCRARSTCGRIFSPSRRRHRPASMSACSLRPLSSMRVPTCGIWRAKSSLRPGASWHVEKRPGRSP</sequence>
<dbReference type="InterPro" id="IPR023213">
    <property type="entry name" value="CAT-like_dom_sf"/>
</dbReference>
<proteinExistence type="predicted"/>
<dbReference type="AlphaFoldDB" id="A0A1A8XK02"/>
<evidence type="ECO:0000313" key="1">
    <source>
        <dbReference type="EMBL" id="SBT04727.1"/>
    </source>
</evidence>
<keyword evidence="2" id="KW-1185">Reference proteome</keyword>
<accession>A0A1A8XK02</accession>
<dbReference type="Proteomes" id="UP000199169">
    <property type="component" value="Unassembled WGS sequence"/>
</dbReference>